<proteinExistence type="predicted"/>
<keyword evidence="2" id="KW-1185">Reference proteome</keyword>
<reference evidence="2" key="1">
    <citation type="journal article" date="2019" name="Int. J. Syst. Evol. Microbiol.">
        <title>The Global Catalogue of Microorganisms (GCM) 10K type strain sequencing project: providing services to taxonomists for standard genome sequencing and annotation.</title>
        <authorList>
            <consortium name="The Broad Institute Genomics Platform"/>
            <consortium name="The Broad Institute Genome Sequencing Center for Infectious Disease"/>
            <person name="Wu L."/>
            <person name="Ma J."/>
        </authorList>
    </citation>
    <scope>NUCLEOTIDE SEQUENCE [LARGE SCALE GENOMIC DNA]</scope>
    <source>
        <strain evidence="2">JCM 17839</strain>
    </source>
</reference>
<accession>A0ABP8NYX4</accession>
<sequence>MASPVGTNKRYPYLAAQRAEENELCKARKAAPLQSLSDVQIRSHAVPISPNARRYTWRAARRGEVSFRRLARDLRDLDRIVVAT</sequence>
<dbReference type="EMBL" id="BAABGP010000002">
    <property type="protein sequence ID" value="GAA4477404.1"/>
    <property type="molecule type" value="Genomic_DNA"/>
</dbReference>
<organism evidence="1 2">
    <name type="scientific">Microbacterium panaciterrae</name>
    <dbReference type="NCBI Taxonomy" id="985759"/>
    <lineage>
        <taxon>Bacteria</taxon>
        <taxon>Bacillati</taxon>
        <taxon>Actinomycetota</taxon>
        <taxon>Actinomycetes</taxon>
        <taxon>Micrococcales</taxon>
        <taxon>Microbacteriaceae</taxon>
        <taxon>Microbacterium</taxon>
    </lineage>
</organism>
<evidence type="ECO:0000313" key="2">
    <source>
        <dbReference type="Proteomes" id="UP001500731"/>
    </source>
</evidence>
<evidence type="ECO:0000313" key="1">
    <source>
        <dbReference type="EMBL" id="GAA4477404.1"/>
    </source>
</evidence>
<evidence type="ECO:0008006" key="3">
    <source>
        <dbReference type="Google" id="ProtNLM"/>
    </source>
</evidence>
<comment type="caution">
    <text evidence="1">The sequence shown here is derived from an EMBL/GenBank/DDBJ whole genome shotgun (WGS) entry which is preliminary data.</text>
</comment>
<protein>
    <recommendedName>
        <fullName evidence="3">Transposase</fullName>
    </recommendedName>
</protein>
<name>A0ABP8NYX4_9MICO</name>
<gene>
    <name evidence="1" type="ORF">GCM10023171_00040</name>
</gene>
<dbReference type="Proteomes" id="UP001500731">
    <property type="component" value="Unassembled WGS sequence"/>
</dbReference>